<dbReference type="AlphaFoldDB" id="A0A1I2N439"/>
<dbReference type="PANTHER" id="PTHR30347:SF1">
    <property type="entry name" value="MECHANOSENSITIVE CHANNEL MSCK"/>
    <property type="match status" value="1"/>
</dbReference>
<evidence type="ECO:0000256" key="1">
    <source>
        <dbReference type="ARBA" id="ARBA00004651"/>
    </source>
</evidence>
<dbReference type="InterPro" id="IPR049278">
    <property type="entry name" value="MS_channel_C"/>
</dbReference>
<evidence type="ECO:0000259" key="10">
    <source>
        <dbReference type="Pfam" id="PF21088"/>
    </source>
</evidence>
<dbReference type="PANTHER" id="PTHR30347">
    <property type="entry name" value="POTASSIUM CHANNEL RELATED"/>
    <property type="match status" value="1"/>
</dbReference>
<organism evidence="11 12">
    <name type="scientific">Halobacillus alkaliphilus</name>
    <dbReference type="NCBI Taxonomy" id="396056"/>
    <lineage>
        <taxon>Bacteria</taxon>
        <taxon>Bacillati</taxon>
        <taxon>Bacillota</taxon>
        <taxon>Bacilli</taxon>
        <taxon>Bacillales</taxon>
        <taxon>Bacillaceae</taxon>
        <taxon>Halobacillus</taxon>
    </lineage>
</organism>
<feature type="transmembrane region" description="Helical" evidence="7">
    <location>
        <begin position="137"/>
        <end position="156"/>
    </location>
</feature>
<protein>
    <submittedName>
        <fullName evidence="11">Mechanosensitive ion channel</fullName>
    </submittedName>
</protein>
<dbReference type="Pfam" id="PF21082">
    <property type="entry name" value="MS_channel_3rd"/>
    <property type="match status" value="1"/>
</dbReference>
<dbReference type="Gene3D" id="2.30.30.60">
    <property type="match status" value="1"/>
</dbReference>
<keyword evidence="12" id="KW-1185">Reference proteome</keyword>
<dbReference type="Pfam" id="PF00924">
    <property type="entry name" value="MS_channel_2nd"/>
    <property type="match status" value="1"/>
</dbReference>
<evidence type="ECO:0000256" key="3">
    <source>
        <dbReference type="ARBA" id="ARBA00022475"/>
    </source>
</evidence>
<proteinExistence type="inferred from homology"/>
<dbReference type="GO" id="GO:0055085">
    <property type="term" value="P:transmembrane transport"/>
    <property type="evidence" value="ECO:0007669"/>
    <property type="project" value="InterPro"/>
</dbReference>
<dbReference type="InterPro" id="IPR049142">
    <property type="entry name" value="MS_channel_1st"/>
</dbReference>
<dbReference type="EMBL" id="FOOG01000017">
    <property type="protein sequence ID" value="SFF98168.1"/>
    <property type="molecule type" value="Genomic_DNA"/>
</dbReference>
<dbReference type="InterPro" id="IPR023408">
    <property type="entry name" value="MscS_beta-dom_sf"/>
</dbReference>
<feature type="transmembrane region" description="Helical" evidence="7">
    <location>
        <begin position="14"/>
        <end position="35"/>
    </location>
</feature>
<dbReference type="OrthoDB" id="9809206at2"/>
<evidence type="ECO:0000256" key="2">
    <source>
        <dbReference type="ARBA" id="ARBA00008017"/>
    </source>
</evidence>
<name>A0A1I2N439_9BACI</name>
<dbReference type="Proteomes" id="UP000198897">
    <property type="component" value="Unassembled WGS sequence"/>
</dbReference>
<dbReference type="SUPFAM" id="SSF82861">
    <property type="entry name" value="Mechanosensitive channel protein MscS (YggB), transmembrane region"/>
    <property type="match status" value="1"/>
</dbReference>
<comment type="subcellular location">
    <subcellularLocation>
        <location evidence="1">Cell membrane</location>
        <topology evidence="1">Multi-pass membrane protein</topology>
    </subcellularLocation>
</comment>
<feature type="transmembrane region" description="Helical" evidence="7">
    <location>
        <begin position="47"/>
        <end position="70"/>
    </location>
</feature>
<dbReference type="RefSeq" id="WP_089752025.1">
    <property type="nucleotide sequence ID" value="NZ_FOOG01000017.1"/>
</dbReference>
<dbReference type="SUPFAM" id="SSF50182">
    <property type="entry name" value="Sm-like ribonucleoproteins"/>
    <property type="match status" value="1"/>
</dbReference>
<gene>
    <name evidence="11" type="ORF">SAMN05216353_11714</name>
</gene>
<evidence type="ECO:0000256" key="6">
    <source>
        <dbReference type="ARBA" id="ARBA00023136"/>
    </source>
</evidence>
<accession>A0A1I2N439</accession>
<dbReference type="Gene3D" id="1.10.287.1260">
    <property type="match status" value="1"/>
</dbReference>
<reference evidence="12" key="1">
    <citation type="submission" date="2016-10" db="EMBL/GenBank/DDBJ databases">
        <authorList>
            <person name="Varghese N."/>
            <person name="Submissions S."/>
        </authorList>
    </citation>
    <scope>NUCLEOTIDE SEQUENCE [LARGE SCALE GENOMIC DNA]</scope>
    <source>
        <strain evidence="12">FP5</strain>
    </source>
</reference>
<keyword evidence="5 7" id="KW-1133">Transmembrane helix</keyword>
<feature type="domain" description="Mechanosensitive ion channel MscS C-terminal" evidence="9">
    <location>
        <begin position="253"/>
        <end position="339"/>
    </location>
</feature>
<evidence type="ECO:0000256" key="4">
    <source>
        <dbReference type="ARBA" id="ARBA00022692"/>
    </source>
</evidence>
<comment type="similarity">
    <text evidence="2">Belongs to the MscS (TC 1.A.23) family.</text>
</comment>
<dbReference type="InterPro" id="IPR052702">
    <property type="entry name" value="MscS-like_channel"/>
</dbReference>
<evidence type="ECO:0000256" key="5">
    <source>
        <dbReference type="ARBA" id="ARBA00022989"/>
    </source>
</evidence>
<dbReference type="InterPro" id="IPR010920">
    <property type="entry name" value="LSM_dom_sf"/>
</dbReference>
<feature type="domain" description="Mechanosensitive ion channel MscS" evidence="8">
    <location>
        <begin position="178"/>
        <end position="244"/>
    </location>
</feature>
<evidence type="ECO:0000259" key="8">
    <source>
        <dbReference type="Pfam" id="PF00924"/>
    </source>
</evidence>
<dbReference type="Gene3D" id="3.30.70.100">
    <property type="match status" value="1"/>
</dbReference>
<feature type="domain" description="Mechanosensitive ion channel transmembrane helices 2/3" evidence="10">
    <location>
        <begin position="138"/>
        <end position="177"/>
    </location>
</feature>
<dbReference type="InterPro" id="IPR011014">
    <property type="entry name" value="MscS_channel_TM-2"/>
</dbReference>
<evidence type="ECO:0000259" key="9">
    <source>
        <dbReference type="Pfam" id="PF21082"/>
    </source>
</evidence>
<evidence type="ECO:0000256" key="7">
    <source>
        <dbReference type="SAM" id="Phobius"/>
    </source>
</evidence>
<dbReference type="Pfam" id="PF21088">
    <property type="entry name" value="MS_channel_1st"/>
    <property type="match status" value="1"/>
</dbReference>
<evidence type="ECO:0000313" key="11">
    <source>
        <dbReference type="EMBL" id="SFF98168.1"/>
    </source>
</evidence>
<keyword evidence="6 7" id="KW-0472">Membrane</keyword>
<feature type="transmembrane region" description="Helical" evidence="7">
    <location>
        <begin position="76"/>
        <end position="104"/>
    </location>
</feature>
<keyword evidence="4 7" id="KW-0812">Transmembrane</keyword>
<dbReference type="InterPro" id="IPR006685">
    <property type="entry name" value="MscS_channel_2nd"/>
</dbReference>
<feature type="transmembrane region" description="Helical" evidence="7">
    <location>
        <begin position="162"/>
        <end position="191"/>
    </location>
</feature>
<keyword evidence="3" id="KW-1003">Cell membrane</keyword>
<sequence>MKNISGNELWINSFVVFAVVLIAVIVMRGILIGILKKWSSNKEERSRFFYMFQSIINWIALYGVVIYTLFHFRSAQWMFSALFTIGSEPVSVFLLIIAVLIISLTNRISKLFRGYVFPGVYKRYELDRGVQFTFDKAFHYLIMVLAIIISLSTVGFELSALTVFAGVIGVGIGFGMQNIASNFISGIILLFERPIKVGDRVIVDEIIGDVQRINMRATVIKTLDNEHIIVPNSYFLEEQVINRSYSDKVMRLVMPVGVAYGSDVPLVKKLLLQVAEDEAGVSPTVRQIPEPFINFKEFGDSSLNFELFVWISDPQHVIRIRSNLNFRIDAIFRENGVEIPFPQRDLHVRSVDEKIIEKWKS</sequence>
<dbReference type="InterPro" id="IPR011066">
    <property type="entry name" value="MscS_channel_C_sf"/>
</dbReference>
<dbReference type="GO" id="GO:0005886">
    <property type="term" value="C:plasma membrane"/>
    <property type="evidence" value="ECO:0007669"/>
    <property type="project" value="UniProtKB-SubCell"/>
</dbReference>
<dbReference type="SUPFAM" id="SSF82689">
    <property type="entry name" value="Mechanosensitive channel protein MscS (YggB), C-terminal domain"/>
    <property type="match status" value="1"/>
</dbReference>
<evidence type="ECO:0000313" key="12">
    <source>
        <dbReference type="Proteomes" id="UP000198897"/>
    </source>
</evidence>